<dbReference type="PANTHER" id="PTHR30160">
    <property type="entry name" value="TETRAACYLDISACCHARIDE 4'-KINASE-RELATED"/>
    <property type="match status" value="1"/>
</dbReference>
<dbReference type="PANTHER" id="PTHR30160:SF15">
    <property type="entry name" value="GLYCOSYLTRANSFERASE HI_0523-RELATED"/>
    <property type="match status" value="1"/>
</dbReference>
<dbReference type="InterPro" id="IPR051199">
    <property type="entry name" value="LPS_LOS_Heptosyltrfase"/>
</dbReference>
<evidence type="ECO:0008006" key="3">
    <source>
        <dbReference type="Google" id="ProtNLM"/>
    </source>
</evidence>
<name>A0ABQ0D221_9HELI</name>
<gene>
    <name evidence="1" type="ORF">NHP164001_02520</name>
</gene>
<evidence type="ECO:0000313" key="1">
    <source>
        <dbReference type="EMBL" id="GAB0172239.1"/>
    </source>
</evidence>
<keyword evidence="2" id="KW-1185">Reference proteome</keyword>
<proteinExistence type="predicted"/>
<comment type="caution">
    <text evidence="1">The sequence shown here is derived from an EMBL/GenBank/DDBJ whole genome shotgun (WGS) entry which is preliminary data.</text>
</comment>
<accession>A0ABQ0D221</accession>
<sequence>MNIGFYRAGLIGDNIVVLHAIYALRYLYKDANIVVYTNSVGGKGIDLYRQFTFIDSMVDVESMSNEMLINNINLNNFDVFILTQPNRSKCKLLAQTTCKRIITFMTFTNGLNHRFESIFVSKLSHMPQYKRMLKLVRKIDPKHYDDKIDTIDYSPIRFKSNDSNKARIQSFVKANNIQQKIVIVNPFVRSTFCNLTLHGYKILLHKLSEMYPNLHFVIPTYEGNNKGNMELSSPQVLDNVSIFYNNGDIINLVALLEESIALISPSTAISHLANNLNVPLILLCSKRDSHLWSGDNMNPNYFVILHKVMQKMNETDDAVAIKKIVEKLEDIIHLTQYNKIV</sequence>
<organism evidence="1 2">
    <name type="scientific">Helicobacter trogontum</name>
    <dbReference type="NCBI Taxonomy" id="50960"/>
    <lineage>
        <taxon>Bacteria</taxon>
        <taxon>Pseudomonadati</taxon>
        <taxon>Campylobacterota</taxon>
        <taxon>Epsilonproteobacteria</taxon>
        <taxon>Campylobacterales</taxon>
        <taxon>Helicobacteraceae</taxon>
        <taxon>Helicobacter</taxon>
    </lineage>
</organism>
<dbReference type="Gene3D" id="3.40.50.2000">
    <property type="entry name" value="Glycogen Phosphorylase B"/>
    <property type="match status" value="2"/>
</dbReference>
<protein>
    <recommendedName>
        <fullName evidence="3">Lipopolysaccharide heptosyltransferase family protein</fullName>
    </recommendedName>
</protein>
<evidence type="ECO:0000313" key="2">
    <source>
        <dbReference type="Proteomes" id="UP001562457"/>
    </source>
</evidence>
<reference evidence="1 2" key="1">
    <citation type="submission" date="2024-06" db="EMBL/GenBank/DDBJ databases">
        <title>Draft genome sequence of Helicobacter trogontum NHP16-4001.</title>
        <authorList>
            <person name="Rimbara E."/>
            <person name="Suzuki M."/>
        </authorList>
    </citation>
    <scope>NUCLEOTIDE SEQUENCE [LARGE SCALE GENOMIC DNA]</scope>
    <source>
        <strain evidence="1 2">NHP16-4001</strain>
    </source>
</reference>
<dbReference type="SUPFAM" id="SSF53756">
    <property type="entry name" value="UDP-Glycosyltransferase/glycogen phosphorylase"/>
    <property type="match status" value="1"/>
</dbReference>
<dbReference type="Proteomes" id="UP001562457">
    <property type="component" value="Unassembled WGS sequence"/>
</dbReference>
<dbReference type="EMBL" id="BAAFHN010000003">
    <property type="protein sequence ID" value="GAB0172239.1"/>
    <property type="molecule type" value="Genomic_DNA"/>
</dbReference>